<reference evidence="3" key="1">
    <citation type="journal article" date="2019" name="Int. J. Syst. Evol. Microbiol.">
        <title>The Global Catalogue of Microorganisms (GCM) 10K type strain sequencing project: providing services to taxonomists for standard genome sequencing and annotation.</title>
        <authorList>
            <consortium name="The Broad Institute Genomics Platform"/>
            <consortium name="The Broad Institute Genome Sequencing Center for Infectious Disease"/>
            <person name="Wu L."/>
            <person name="Ma J."/>
        </authorList>
    </citation>
    <scope>NUCLEOTIDE SEQUENCE [LARGE SCALE GENOMIC DNA]</scope>
    <source>
        <strain evidence="3">JCM 11756</strain>
    </source>
</reference>
<dbReference type="RefSeq" id="WP_344009587.1">
    <property type="nucleotide sequence ID" value="NZ_BAAAIZ010000005.1"/>
</dbReference>
<proteinExistence type="predicted"/>
<feature type="region of interest" description="Disordered" evidence="1">
    <location>
        <begin position="1"/>
        <end position="20"/>
    </location>
</feature>
<dbReference type="EMBL" id="BAAAIZ010000005">
    <property type="protein sequence ID" value="GAA1415125.1"/>
    <property type="molecule type" value="Genomic_DNA"/>
</dbReference>
<organism evidence="2 3">
    <name type="scientific">Streptomyces thermospinosisporus</name>
    <dbReference type="NCBI Taxonomy" id="161482"/>
    <lineage>
        <taxon>Bacteria</taxon>
        <taxon>Bacillati</taxon>
        <taxon>Actinomycetota</taxon>
        <taxon>Actinomycetes</taxon>
        <taxon>Kitasatosporales</taxon>
        <taxon>Streptomycetaceae</taxon>
        <taxon>Streptomyces</taxon>
    </lineage>
</organism>
<evidence type="ECO:0000313" key="3">
    <source>
        <dbReference type="Proteomes" id="UP001500973"/>
    </source>
</evidence>
<evidence type="ECO:0000313" key="2">
    <source>
        <dbReference type="EMBL" id="GAA1415125.1"/>
    </source>
</evidence>
<name>A0ABP4JAV8_9ACTN</name>
<dbReference type="Proteomes" id="UP001500973">
    <property type="component" value="Unassembled WGS sequence"/>
</dbReference>
<comment type="caution">
    <text evidence="2">The sequence shown here is derived from an EMBL/GenBank/DDBJ whole genome shotgun (WGS) entry which is preliminary data.</text>
</comment>
<keyword evidence="3" id="KW-1185">Reference proteome</keyword>
<accession>A0ABP4JAV8</accession>
<evidence type="ECO:0000256" key="1">
    <source>
        <dbReference type="SAM" id="MobiDB-lite"/>
    </source>
</evidence>
<sequence>MPHWPWRRRATSWPGRPARSSLAAKDERWRAVVELLAEWTKRSREADAAKPRRTEINAALAWIKKVTTEIRDARVDAFAGHMQRIWEKLRRQSSVDLKNVLPHAFRRQGMPVTVLKVERGERSKVHVTTETDPVQEAIDDATALAQTKECPAEALRNVLPALCREALAKAIVEAAWIRRSRTGLSVDRLQAAIDETDRLIPLASFALFDDGEVHPDEEVRSRLRTLYGPESTTLIRQCQRGAHPDGFLPADAVAFVRKVENLAHRIRKPEVNA</sequence>
<gene>
    <name evidence="2" type="ORF">GCM10009601_04170</name>
</gene>
<protein>
    <submittedName>
        <fullName evidence="2">Uncharacterized protein</fullName>
    </submittedName>
</protein>
<feature type="compositionally biased region" description="Basic residues" evidence="1">
    <location>
        <begin position="1"/>
        <end position="10"/>
    </location>
</feature>